<evidence type="ECO:0000313" key="2">
    <source>
        <dbReference type="Proteomes" id="UP001526147"/>
    </source>
</evidence>
<gene>
    <name evidence="1" type="ORF">OIH86_16360</name>
</gene>
<evidence type="ECO:0000313" key="1">
    <source>
        <dbReference type="EMBL" id="MCV9887214.1"/>
    </source>
</evidence>
<organism evidence="1 2">
    <name type="scientific">Metabacillus halosaccharovorans</name>
    <dbReference type="NCBI Taxonomy" id="930124"/>
    <lineage>
        <taxon>Bacteria</taxon>
        <taxon>Bacillati</taxon>
        <taxon>Bacillota</taxon>
        <taxon>Bacilli</taxon>
        <taxon>Bacillales</taxon>
        <taxon>Bacillaceae</taxon>
        <taxon>Metabacillus</taxon>
    </lineage>
</organism>
<accession>A0ABT3DJW8</accession>
<evidence type="ECO:0008006" key="3">
    <source>
        <dbReference type="Google" id="ProtNLM"/>
    </source>
</evidence>
<name>A0ABT3DJW8_9BACI</name>
<proteinExistence type="predicted"/>
<dbReference type="Gene3D" id="3.30.1340.10">
    <property type="entry name" value="HPr-like"/>
    <property type="match status" value="1"/>
</dbReference>
<sequence>MNKPITLQFTFKNHLRIDQVIKISQLAKSYNGSIYLVTRNKSVINAENFTTFITYLLTVKNGQEITFIINGEYSHLKLNDLKKIISSEAKLAKKPMLQPAMKANME</sequence>
<reference evidence="1 2" key="1">
    <citation type="submission" date="2022-10" db="EMBL/GenBank/DDBJ databases">
        <title>Draft genome assembly of moderately radiation resistant bacterium Metabacillus halosaccharovorans.</title>
        <authorList>
            <person name="Pal S."/>
            <person name="Gopinathan A."/>
        </authorList>
    </citation>
    <scope>NUCLEOTIDE SEQUENCE [LARGE SCALE GENOMIC DNA]</scope>
    <source>
        <strain evidence="1 2">VITHBRA001</strain>
    </source>
</reference>
<keyword evidence="2" id="KW-1185">Reference proteome</keyword>
<comment type="caution">
    <text evidence="1">The sequence shown here is derived from an EMBL/GenBank/DDBJ whole genome shotgun (WGS) entry which is preliminary data.</text>
</comment>
<dbReference type="EMBL" id="JAOYEY010000044">
    <property type="protein sequence ID" value="MCV9887214.1"/>
    <property type="molecule type" value="Genomic_DNA"/>
</dbReference>
<dbReference type="Proteomes" id="UP001526147">
    <property type="component" value="Unassembled WGS sequence"/>
</dbReference>
<protein>
    <recommendedName>
        <fullName evidence="3">HPr domain-containing protein</fullName>
    </recommendedName>
</protein>
<dbReference type="InterPro" id="IPR035895">
    <property type="entry name" value="HPr-like_sf"/>
</dbReference>
<dbReference type="RefSeq" id="WP_264143630.1">
    <property type="nucleotide sequence ID" value="NZ_JAOYEY010000044.1"/>
</dbReference>